<dbReference type="Pfam" id="PF13358">
    <property type="entry name" value="DDE_3"/>
    <property type="match status" value="1"/>
</dbReference>
<sequence length="203" mass="23987">MEKVITVYERAYDEKQPVVTLDESPKQLIESKLFIGKDGIKYQDSIYTRHGVRDIYMVFELLAGKRYCFVEENHNRFTWVKIVSQLLDTIYKDCRKITLVEDNLSAHKPSAFYEVYQPEKAKAYLDRIEFVFTPTHGSWLNMAEIELSVLQRDCLDRHIATEAELIKQVKAWQESRNKKAVKANWQFTNEDARIKLKKLYPTI</sequence>
<feature type="domain" description="Tc1-like transposase DDE" evidence="1">
    <location>
        <begin position="18"/>
        <end position="165"/>
    </location>
</feature>
<organism evidence="2 3">
    <name type="scientific">Rhodocytophaga rosea</name>
    <dbReference type="NCBI Taxonomy" id="2704465"/>
    <lineage>
        <taxon>Bacteria</taxon>
        <taxon>Pseudomonadati</taxon>
        <taxon>Bacteroidota</taxon>
        <taxon>Cytophagia</taxon>
        <taxon>Cytophagales</taxon>
        <taxon>Rhodocytophagaceae</taxon>
        <taxon>Rhodocytophaga</taxon>
    </lineage>
</organism>
<dbReference type="GO" id="GO:0003676">
    <property type="term" value="F:nucleic acid binding"/>
    <property type="evidence" value="ECO:0007669"/>
    <property type="project" value="InterPro"/>
</dbReference>
<dbReference type="InterPro" id="IPR036397">
    <property type="entry name" value="RNaseH_sf"/>
</dbReference>
<name>A0A6C0GJA2_9BACT</name>
<dbReference type="KEGG" id="rhoz:GXP67_16115"/>
<reference evidence="2 3" key="1">
    <citation type="submission" date="2020-01" db="EMBL/GenBank/DDBJ databases">
        <authorList>
            <person name="Kim M.K."/>
        </authorList>
    </citation>
    <scope>NUCLEOTIDE SEQUENCE [LARGE SCALE GENOMIC DNA]</scope>
    <source>
        <strain evidence="2 3">172606-1</strain>
    </source>
</reference>
<dbReference type="Proteomes" id="UP000480178">
    <property type="component" value="Chromosome"/>
</dbReference>
<dbReference type="EMBL" id="CP048222">
    <property type="protein sequence ID" value="QHT68055.1"/>
    <property type="molecule type" value="Genomic_DNA"/>
</dbReference>
<dbReference type="InterPro" id="IPR047655">
    <property type="entry name" value="Transpos_IS630-like"/>
</dbReference>
<dbReference type="InterPro" id="IPR038717">
    <property type="entry name" value="Tc1-like_DDE_dom"/>
</dbReference>
<evidence type="ECO:0000259" key="1">
    <source>
        <dbReference type="Pfam" id="PF13358"/>
    </source>
</evidence>
<evidence type="ECO:0000313" key="2">
    <source>
        <dbReference type="EMBL" id="QHT68055.1"/>
    </source>
</evidence>
<dbReference type="NCBIfam" id="NF033545">
    <property type="entry name" value="transpos_IS630"/>
    <property type="match status" value="1"/>
</dbReference>
<keyword evidence="3" id="KW-1185">Reference proteome</keyword>
<dbReference type="RefSeq" id="WP_162444075.1">
    <property type="nucleotide sequence ID" value="NZ_CP048222.1"/>
</dbReference>
<protein>
    <submittedName>
        <fullName evidence="2">IS630 family transposase</fullName>
    </submittedName>
</protein>
<evidence type="ECO:0000313" key="3">
    <source>
        <dbReference type="Proteomes" id="UP000480178"/>
    </source>
</evidence>
<dbReference type="AlphaFoldDB" id="A0A6C0GJA2"/>
<dbReference type="Gene3D" id="3.30.420.10">
    <property type="entry name" value="Ribonuclease H-like superfamily/Ribonuclease H"/>
    <property type="match status" value="1"/>
</dbReference>
<accession>A0A6C0GJA2</accession>
<gene>
    <name evidence="2" type="ORF">GXP67_16115</name>
</gene>
<proteinExistence type="predicted"/>